<dbReference type="InterPro" id="IPR025269">
    <property type="entry name" value="SAM-like_dom"/>
</dbReference>
<dbReference type="KEGG" id="lpav:PLANPX_1180"/>
<dbReference type="InterPro" id="IPR010998">
    <property type="entry name" value="Integrase_recombinase_N"/>
</dbReference>
<proteinExistence type="inferred from homology"/>
<dbReference type="Gene3D" id="1.10.150.130">
    <property type="match status" value="1"/>
</dbReference>
<feature type="region of interest" description="Disordered" evidence="6">
    <location>
        <begin position="405"/>
        <end position="446"/>
    </location>
</feature>
<dbReference type="SUPFAM" id="SSF56349">
    <property type="entry name" value="DNA breaking-rejoining enzymes"/>
    <property type="match status" value="1"/>
</dbReference>
<dbReference type="Proteomes" id="UP000326837">
    <property type="component" value="Chromosome"/>
</dbReference>
<sequence>MASLSKDKQGNRTIQFSAGEKKRRSIRLGKMPQKEAENIKGHVEALIAALISQTSWSAKTSEWVRNLTPTLHDKLAKVGLLPPRSAKSASTLGEFLAAYIEGRSDVKESTAINYRATERGLLEYFGAKKLLADVTAEDADKWRRWLAAGEKRANGTVVRKKLGDNTVRRRCGFARQFFRAAVRDRIITENPFAGMKGVSVRSNRERDYFVTREEAAKVLDACPDAQWRLLFALSRFGGLRCPSEHLALRWVDVDWQANRITVRSPKTEHHHGGASRPLPIFPELRPFLEDAWAIVEATVNAMPPKERAKAYVITRYRGANANLRTQLERIIARAGLTPWPKLFQNLRQTRATEIVAEYPQHVASEWLGHTIEIAQAFYWRTTEEDFARAATQPTGGKALQNPVQYSAARDGSESFSVQPQAGKRENSEDLAENQCSLMDSNHEPTD</sequence>
<dbReference type="PROSITE" id="PS51898">
    <property type="entry name" value="TYR_RECOMBINASE"/>
    <property type="match status" value="1"/>
</dbReference>
<keyword evidence="2" id="KW-0229">DNA integration</keyword>
<evidence type="ECO:0000259" key="8">
    <source>
        <dbReference type="PROSITE" id="PS51900"/>
    </source>
</evidence>
<keyword evidence="4" id="KW-0233">DNA recombination</keyword>
<dbReference type="PANTHER" id="PTHR30349:SF41">
    <property type="entry name" value="INTEGRASE_RECOMBINASE PROTEIN MJ0367-RELATED"/>
    <property type="match status" value="1"/>
</dbReference>
<feature type="compositionally biased region" description="Basic and acidic residues" evidence="6">
    <location>
        <begin position="1"/>
        <end position="10"/>
    </location>
</feature>
<evidence type="ECO:0000256" key="1">
    <source>
        <dbReference type="ARBA" id="ARBA00008857"/>
    </source>
</evidence>
<dbReference type="InterPro" id="IPR050090">
    <property type="entry name" value="Tyrosine_recombinase_XerCD"/>
</dbReference>
<evidence type="ECO:0000256" key="5">
    <source>
        <dbReference type="PROSITE-ProRule" id="PRU01248"/>
    </source>
</evidence>
<dbReference type="InterPro" id="IPR011010">
    <property type="entry name" value="DNA_brk_join_enz"/>
</dbReference>
<evidence type="ECO:0000256" key="2">
    <source>
        <dbReference type="ARBA" id="ARBA00022908"/>
    </source>
</evidence>
<dbReference type="GO" id="GO:0006310">
    <property type="term" value="P:DNA recombination"/>
    <property type="evidence" value="ECO:0007669"/>
    <property type="project" value="UniProtKB-KW"/>
</dbReference>
<keyword evidence="3 5" id="KW-0238">DNA-binding</keyword>
<evidence type="ECO:0000313" key="10">
    <source>
        <dbReference type="Proteomes" id="UP000326837"/>
    </source>
</evidence>
<evidence type="ECO:0000313" key="9">
    <source>
        <dbReference type="EMBL" id="BBO31568.1"/>
    </source>
</evidence>
<keyword evidence="10" id="KW-1185">Reference proteome</keyword>
<reference evidence="10" key="1">
    <citation type="submission" date="2019-10" db="EMBL/GenBank/DDBJ databases">
        <title>Lacipirellula parvula gen. nov., sp. nov., representing a lineage of planctomycetes widespread in freshwater anoxic habitats, and description of the family Lacipirellulaceae.</title>
        <authorList>
            <person name="Dedysh S.N."/>
            <person name="Kulichevskaya I.S."/>
            <person name="Beletsky A.V."/>
            <person name="Rakitin A.L."/>
            <person name="Mardanov A.V."/>
            <person name="Ivanova A.A."/>
            <person name="Saltykova V.X."/>
            <person name="Rijpstra W.I.C."/>
            <person name="Sinninghe Damste J.S."/>
            <person name="Ravin N.V."/>
        </authorList>
    </citation>
    <scope>NUCLEOTIDE SEQUENCE [LARGE SCALE GENOMIC DNA]</scope>
    <source>
        <strain evidence="10">PX69</strain>
    </source>
</reference>
<accession>A0A5K7X4U2</accession>
<dbReference type="CDD" id="cd00397">
    <property type="entry name" value="DNA_BRE_C"/>
    <property type="match status" value="1"/>
</dbReference>
<evidence type="ECO:0000256" key="4">
    <source>
        <dbReference type="ARBA" id="ARBA00023172"/>
    </source>
</evidence>
<dbReference type="PANTHER" id="PTHR30349">
    <property type="entry name" value="PHAGE INTEGRASE-RELATED"/>
    <property type="match status" value="1"/>
</dbReference>
<feature type="region of interest" description="Disordered" evidence="6">
    <location>
        <begin position="1"/>
        <end position="25"/>
    </location>
</feature>
<comment type="similarity">
    <text evidence="1">Belongs to the 'phage' integrase family.</text>
</comment>
<dbReference type="InterPro" id="IPR044068">
    <property type="entry name" value="CB"/>
</dbReference>
<evidence type="ECO:0000256" key="6">
    <source>
        <dbReference type="SAM" id="MobiDB-lite"/>
    </source>
</evidence>
<dbReference type="Pfam" id="PF00589">
    <property type="entry name" value="Phage_integrase"/>
    <property type="match status" value="1"/>
</dbReference>
<dbReference type="PROSITE" id="PS51900">
    <property type="entry name" value="CB"/>
    <property type="match status" value="1"/>
</dbReference>
<dbReference type="Pfam" id="PF13102">
    <property type="entry name" value="Phage_int_SAM_5"/>
    <property type="match status" value="1"/>
</dbReference>
<dbReference type="InterPro" id="IPR013762">
    <property type="entry name" value="Integrase-like_cat_sf"/>
</dbReference>
<dbReference type="EMBL" id="AP021861">
    <property type="protein sequence ID" value="BBO31568.1"/>
    <property type="molecule type" value="Genomic_DNA"/>
</dbReference>
<protein>
    <recommendedName>
        <fullName evidence="11">Tyr recombinase domain-containing protein</fullName>
    </recommendedName>
</protein>
<evidence type="ECO:0000259" key="7">
    <source>
        <dbReference type="PROSITE" id="PS51898"/>
    </source>
</evidence>
<dbReference type="GO" id="GO:0003677">
    <property type="term" value="F:DNA binding"/>
    <property type="evidence" value="ECO:0007669"/>
    <property type="project" value="UniProtKB-UniRule"/>
</dbReference>
<organism evidence="9 10">
    <name type="scientific">Lacipirellula parvula</name>
    <dbReference type="NCBI Taxonomy" id="2650471"/>
    <lineage>
        <taxon>Bacteria</taxon>
        <taxon>Pseudomonadati</taxon>
        <taxon>Planctomycetota</taxon>
        <taxon>Planctomycetia</taxon>
        <taxon>Pirellulales</taxon>
        <taxon>Lacipirellulaceae</taxon>
        <taxon>Lacipirellula</taxon>
    </lineage>
</organism>
<name>A0A5K7X4U2_9BACT</name>
<dbReference type="Gene3D" id="1.10.443.10">
    <property type="entry name" value="Intergrase catalytic core"/>
    <property type="match status" value="1"/>
</dbReference>
<feature type="domain" description="Tyr recombinase" evidence="7">
    <location>
        <begin position="205"/>
        <end position="391"/>
    </location>
</feature>
<evidence type="ECO:0008006" key="11">
    <source>
        <dbReference type="Google" id="ProtNLM"/>
    </source>
</evidence>
<dbReference type="AlphaFoldDB" id="A0A5K7X4U2"/>
<feature type="domain" description="Core-binding (CB)" evidence="8">
    <location>
        <begin position="90"/>
        <end position="182"/>
    </location>
</feature>
<dbReference type="RefSeq" id="WP_152097692.1">
    <property type="nucleotide sequence ID" value="NZ_AP021861.1"/>
</dbReference>
<evidence type="ECO:0000256" key="3">
    <source>
        <dbReference type="ARBA" id="ARBA00023125"/>
    </source>
</evidence>
<dbReference type="GO" id="GO:0015074">
    <property type="term" value="P:DNA integration"/>
    <property type="evidence" value="ECO:0007669"/>
    <property type="project" value="UniProtKB-KW"/>
</dbReference>
<gene>
    <name evidence="9" type="ORF">PLANPX_1180</name>
</gene>
<dbReference type="InterPro" id="IPR002104">
    <property type="entry name" value="Integrase_catalytic"/>
</dbReference>